<keyword evidence="8" id="KW-0808">Transferase</keyword>
<accession>A0A381SCT6</accession>
<evidence type="ECO:0000256" key="17">
    <source>
        <dbReference type="ARBA" id="ARBA00048247"/>
    </source>
</evidence>
<dbReference type="SUPFAM" id="SSF51161">
    <property type="entry name" value="Trimeric LpxA-like enzymes"/>
    <property type="match status" value="1"/>
</dbReference>
<dbReference type="InterPro" id="IPR011004">
    <property type="entry name" value="Trimer_LpxA-like_sf"/>
</dbReference>
<dbReference type="GO" id="GO:0071555">
    <property type="term" value="P:cell wall organization"/>
    <property type="evidence" value="ECO:0007669"/>
    <property type="project" value="UniProtKB-KW"/>
</dbReference>
<comment type="similarity">
    <text evidence="5">In the C-terminal section; belongs to the transferase hexapeptide repeat family.</text>
</comment>
<feature type="domain" description="Nucleotidyl transferase" evidence="19">
    <location>
        <begin position="5"/>
        <end position="218"/>
    </location>
</feature>
<proteinExistence type="inferred from homology"/>
<dbReference type="GO" id="GO:0046872">
    <property type="term" value="F:metal ion binding"/>
    <property type="evidence" value="ECO:0007669"/>
    <property type="project" value="UniProtKB-KW"/>
</dbReference>
<evidence type="ECO:0000256" key="3">
    <source>
        <dbReference type="ARBA" id="ARBA00005166"/>
    </source>
</evidence>
<evidence type="ECO:0000256" key="12">
    <source>
        <dbReference type="ARBA" id="ARBA00022960"/>
    </source>
</evidence>
<comment type="catalytic activity">
    <reaction evidence="18">
        <text>N-acetyl-alpha-D-glucosamine 1-phosphate + UTP + H(+) = UDP-N-acetyl-alpha-D-glucosamine + diphosphate</text>
        <dbReference type="Rhea" id="RHEA:13509"/>
        <dbReference type="ChEBI" id="CHEBI:15378"/>
        <dbReference type="ChEBI" id="CHEBI:33019"/>
        <dbReference type="ChEBI" id="CHEBI:46398"/>
        <dbReference type="ChEBI" id="CHEBI:57705"/>
        <dbReference type="ChEBI" id="CHEBI:57776"/>
        <dbReference type="EC" id="2.7.7.23"/>
    </reaction>
</comment>
<evidence type="ECO:0000256" key="7">
    <source>
        <dbReference type="ARBA" id="ARBA00022490"/>
    </source>
</evidence>
<dbReference type="InterPro" id="IPR005835">
    <property type="entry name" value="NTP_transferase_dom"/>
</dbReference>
<evidence type="ECO:0000259" key="19">
    <source>
        <dbReference type="Pfam" id="PF00483"/>
    </source>
</evidence>
<evidence type="ECO:0000256" key="2">
    <source>
        <dbReference type="ARBA" id="ARBA00004496"/>
    </source>
</evidence>
<dbReference type="Pfam" id="PF00132">
    <property type="entry name" value="Hexapep"/>
    <property type="match status" value="1"/>
</dbReference>
<dbReference type="InterPro" id="IPR050065">
    <property type="entry name" value="GlmU-like"/>
</dbReference>
<evidence type="ECO:0000256" key="5">
    <source>
        <dbReference type="ARBA" id="ARBA00007707"/>
    </source>
</evidence>
<dbReference type="PANTHER" id="PTHR43584">
    <property type="entry name" value="NUCLEOTIDYL TRANSFERASE"/>
    <property type="match status" value="1"/>
</dbReference>
<evidence type="ECO:0000256" key="1">
    <source>
        <dbReference type="ARBA" id="ARBA00001946"/>
    </source>
</evidence>
<dbReference type="Pfam" id="PF14602">
    <property type="entry name" value="Hexapep_2"/>
    <property type="match status" value="1"/>
</dbReference>
<gene>
    <name evidence="20" type="ORF">METZ01_LOCUS53962</name>
</gene>
<keyword evidence="13" id="KW-0573">Peptidoglycan synthesis</keyword>
<evidence type="ECO:0000256" key="4">
    <source>
        <dbReference type="ARBA" id="ARBA00005208"/>
    </source>
</evidence>
<comment type="pathway">
    <text evidence="4">Nucleotide-sugar biosynthesis; UDP-N-acetyl-alpha-D-glucosamine biosynthesis; UDP-N-acetyl-alpha-D-glucosamine from N-acetyl-alpha-D-glucosamine 1-phosphate: step 1/1.</text>
</comment>
<evidence type="ECO:0000256" key="8">
    <source>
        <dbReference type="ARBA" id="ARBA00022679"/>
    </source>
</evidence>
<evidence type="ECO:0000256" key="13">
    <source>
        <dbReference type="ARBA" id="ARBA00022984"/>
    </source>
</evidence>
<comment type="subcellular location">
    <subcellularLocation>
        <location evidence="2">Cytoplasm</location>
    </subcellularLocation>
</comment>
<keyword evidence="12" id="KW-0133">Cell shape</keyword>
<dbReference type="GO" id="GO:0019134">
    <property type="term" value="F:glucosamine-1-phosphate N-acetyltransferase activity"/>
    <property type="evidence" value="ECO:0007669"/>
    <property type="project" value="UniProtKB-EC"/>
</dbReference>
<comment type="similarity">
    <text evidence="6">In the N-terminal section; belongs to the N-acetylglucosamine-1-phosphate uridyltransferase family.</text>
</comment>
<reference evidence="20" key="1">
    <citation type="submission" date="2018-05" db="EMBL/GenBank/DDBJ databases">
        <authorList>
            <person name="Lanie J.A."/>
            <person name="Ng W.-L."/>
            <person name="Kazmierczak K.M."/>
            <person name="Andrzejewski T.M."/>
            <person name="Davidsen T.M."/>
            <person name="Wayne K.J."/>
            <person name="Tettelin H."/>
            <person name="Glass J.I."/>
            <person name="Rusch D."/>
            <person name="Podicherti R."/>
            <person name="Tsui H.-C.T."/>
            <person name="Winkler M.E."/>
        </authorList>
    </citation>
    <scope>NUCLEOTIDE SEQUENCE</scope>
</reference>
<evidence type="ECO:0000256" key="14">
    <source>
        <dbReference type="ARBA" id="ARBA00023268"/>
    </source>
</evidence>
<dbReference type="GO" id="GO:0003977">
    <property type="term" value="F:UDP-N-acetylglucosamine diphosphorylase activity"/>
    <property type="evidence" value="ECO:0007669"/>
    <property type="project" value="UniProtKB-EC"/>
</dbReference>
<dbReference type="GO" id="GO:0009252">
    <property type="term" value="P:peptidoglycan biosynthetic process"/>
    <property type="evidence" value="ECO:0007669"/>
    <property type="project" value="UniProtKB-KW"/>
</dbReference>
<dbReference type="EMBL" id="UINC01002870">
    <property type="protein sequence ID" value="SVA01108.1"/>
    <property type="molecule type" value="Genomic_DNA"/>
</dbReference>
<dbReference type="Gene3D" id="2.160.10.10">
    <property type="entry name" value="Hexapeptide repeat proteins"/>
    <property type="match status" value="1"/>
</dbReference>
<sequence length="451" mass="47342">MTAAGIILAAGDGTRMRTKKPKPLHTVAGLALVAHTVQIMRLGGIEEIRVVLSQELAGNPAMREVLAHDIGISIQPESRGTADALKAVRSVFIGADTSGADTLVVAPVDMILVTGEFVRRMIALHRETGALSTILASNVDDASGLGRVKLDDLGQPVSVIEEDEADEGLLQSNLVNTAWYCFDNNWIWDAVDSIQPSHSGEVYLPQVIEKASKLGRSMMLVSNDDDGRGINDLIQLADVEKIVRSRTNEFHMKNGVKIQDPSSTYIDVDVEIGFDTQIGAGSHIGTGSKIGCNVTVGSNTKIIRSQIADSAVVDGARVVDSIIGEKCFVGSNSLVRSGSELKTEAKVGNLVEVKNSVIGSGSQISHFSYMGDATVGQNVNIGAGTVTCNYDGIEKHRTVIGDGALIGSNTMLIAPVKIGNSARTGAGAVVRSDVCSGETVVGVPAKSLGSR</sequence>
<dbReference type="GO" id="GO:0005737">
    <property type="term" value="C:cytoplasm"/>
    <property type="evidence" value="ECO:0007669"/>
    <property type="project" value="UniProtKB-SubCell"/>
</dbReference>
<dbReference type="InterPro" id="IPR029044">
    <property type="entry name" value="Nucleotide-diphossugar_trans"/>
</dbReference>
<keyword evidence="11" id="KW-0460">Magnesium</keyword>
<dbReference type="GO" id="GO:0008360">
    <property type="term" value="P:regulation of cell shape"/>
    <property type="evidence" value="ECO:0007669"/>
    <property type="project" value="UniProtKB-KW"/>
</dbReference>
<keyword evidence="10" id="KW-0479">Metal-binding</keyword>
<keyword evidence="16" id="KW-0961">Cell wall biogenesis/degradation</keyword>
<evidence type="ECO:0000313" key="20">
    <source>
        <dbReference type="EMBL" id="SVA01108.1"/>
    </source>
</evidence>
<evidence type="ECO:0000256" key="11">
    <source>
        <dbReference type="ARBA" id="ARBA00022842"/>
    </source>
</evidence>
<organism evidence="20">
    <name type="scientific">marine metagenome</name>
    <dbReference type="NCBI Taxonomy" id="408172"/>
    <lineage>
        <taxon>unclassified sequences</taxon>
        <taxon>metagenomes</taxon>
        <taxon>ecological metagenomes</taxon>
    </lineage>
</organism>
<dbReference type="InterPro" id="IPR001451">
    <property type="entry name" value="Hexapep"/>
</dbReference>
<keyword evidence="9" id="KW-0548">Nucleotidyltransferase</keyword>
<protein>
    <recommendedName>
        <fullName evidence="19">Nucleotidyl transferase domain-containing protein</fullName>
    </recommendedName>
</protein>
<keyword evidence="7" id="KW-0963">Cytoplasm</keyword>
<keyword evidence="15" id="KW-0012">Acyltransferase</keyword>
<dbReference type="Gene3D" id="3.90.550.10">
    <property type="entry name" value="Spore Coat Polysaccharide Biosynthesis Protein SpsA, Chain A"/>
    <property type="match status" value="1"/>
</dbReference>
<evidence type="ECO:0000256" key="18">
    <source>
        <dbReference type="ARBA" id="ARBA00048493"/>
    </source>
</evidence>
<evidence type="ECO:0000256" key="6">
    <source>
        <dbReference type="ARBA" id="ARBA00007947"/>
    </source>
</evidence>
<dbReference type="AlphaFoldDB" id="A0A381SCT6"/>
<dbReference type="PANTHER" id="PTHR43584:SF3">
    <property type="entry name" value="BIFUNCTIONAL PROTEIN GLMU"/>
    <property type="match status" value="1"/>
</dbReference>
<dbReference type="Pfam" id="PF00483">
    <property type="entry name" value="NTP_transferase"/>
    <property type="match status" value="1"/>
</dbReference>
<keyword evidence="14" id="KW-0511">Multifunctional enzyme</keyword>
<comment type="catalytic activity">
    <reaction evidence="17">
        <text>alpha-D-glucosamine 1-phosphate + acetyl-CoA = N-acetyl-alpha-D-glucosamine 1-phosphate + CoA + H(+)</text>
        <dbReference type="Rhea" id="RHEA:13725"/>
        <dbReference type="ChEBI" id="CHEBI:15378"/>
        <dbReference type="ChEBI" id="CHEBI:57287"/>
        <dbReference type="ChEBI" id="CHEBI:57288"/>
        <dbReference type="ChEBI" id="CHEBI:57776"/>
        <dbReference type="ChEBI" id="CHEBI:58516"/>
        <dbReference type="EC" id="2.3.1.157"/>
    </reaction>
</comment>
<comment type="cofactor">
    <cofactor evidence="1">
        <name>Mg(2+)</name>
        <dbReference type="ChEBI" id="CHEBI:18420"/>
    </cofactor>
</comment>
<dbReference type="SUPFAM" id="SSF53448">
    <property type="entry name" value="Nucleotide-diphospho-sugar transferases"/>
    <property type="match status" value="1"/>
</dbReference>
<name>A0A381SCT6_9ZZZZ</name>
<evidence type="ECO:0000256" key="15">
    <source>
        <dbReference type="ARBA" id="ARBA00023315"/>
    </source>
</evidence>
<evidence type="ECO:0000256" key="10">
    <source>
        <dbReference type="ARBA" id="ARBA00022723"/>
    </source>
</evidence>
<comment type="pathway">
    <text evidence="3">Nucleotide-sugar biosynthesis; UDP-N-acetyl-alpha-D-glucosamine biosynthesis; N-acetyl-alpha-D-glucosamine 1-phosphate from alpha-D-glucosamine 6-phosphate (route II): step 2/2.</text>
</comment>
<evidence type="ECO:0000256" key="16">
    <source>
        <dbReference type="ARBA" id="ARBA00023316"/>
    </source>
</evidence>
<evidence type="ECO:0000256" key="9">
    <source>
        <dbReference type="ARBA" id="ARBA00022695"/>
    </source>
</evidence>